<dbReference type="SUPFAM" id="SSF54695">
    <property type="entry name" value="POZ domain"/>
    <property type="match status" value="1"/>
</dbReference>
<dbReference type="InterPro" id="IPR000210">
    <property type="entry name" value="BTB/POZ_dom"/>
</dbReference>
<accession>A0A8K0WMU9</accession>
<reference evidence="2" key="1">
    <citation type="journal article" date="2021" name="Nat. Commun.">
        <title>Genetic determinants of endophytism in the Arabidopsis root mycobiome.</title>
        <authorList>
            <person name="Mesny F."/>
            <person name="Miyauchi S."/>
            <person name="Thiergart T."/>
            <person name="Pickel B."/>
            <person name="Atanasova L."/>
            <person name="Karlsson M."/>
            <person name="Huettel B."/>
            <person name="Barry K.W."/>
            <person name="Haridas S."/>
            <person name="Chen C."/>
            <person name="Bauer D."/>
            <person name="Andreopoulos W."/>
            <person name="Pangilinan J."/>
            <person name="LaButti K."/>
            <person name="Riley R."/>
            <person name="Lipzen A."/>
            <person name="Clum A."/>
            <person name="Drula E."/>
            <person name="Henrissat B."/>
            <person name="Kohler A."/>
            <person name="Grigoriev I.V."/>
            <person name="Martin F.M."/>
            <person name="Hacquard S."/>
        </authorList>
    </citation>
    <scope>NUCLEOTIDE SEQUENCE</scope>
    <source>
        <strain evidence="2">MPI-CAGE-CH-0235</strain>
    </source>
</reference>
<dbReference type="InterPro" id="IPR011333">
    <property type="entry name" value="SKP1/BTB/POZ_sf"/>
</dbReference>
<dbReference type="Proteomes" id="UP000813444">
    <property type="component" value="Unassembled WGS sequence"/>
</dbReference>
<dbReference type="Pfam" id="PF00651">
    <property type="entry name" value="BTB"/>
    <property type="match status" value="1"/>
</dbReference>
<dbReference type="Gene3D" id="3.30.710.10">
    <property type="entry name" value="Potassium Channel Kv1.1, Chain A"/>
    <property type="match status" value="1"/>
</dbReference>
<sequence length="253" mass="28627">MKPLRKKAKTHDERPSVLLSDYRTAWTVRNNEAGIDIRTLGGDVLNAHRQVLAQHSRYFEKCLQNQFKEGQEGVIDLDDINPKYLALYIGVAYSHSSIVPHAPPAPDPNPETSAPKSPLRDLVEVFKLCDRFISPAMGDFVLKCILINIGNNHRALYRSSSDEKQQQALMRDFADAFEALNRDQADQEKLAETMIKYFVEGIDFTAWDNFMGTVTDCPQFVAHVSRAFSRKLADILTSGRKYKRKELNAPPTG</sequence>
<gene>
    <name evidence="2" type="ORF">B0I35DRAFT_358190</name>
</gene>
<keyword evidence="3" id="KW-1185">Reference proteome</keyword>
<protein>
    <recommendedName>
        <fullName evidence="1">BTB domain-containing protein</fullName>
    </recommendedName>
</protein>
<name>A0A8K0WMU9_9HYPO</name>
<dbReference type="PROSITE" id="PS50097">
    <property type="entry name" value="BTB"/>
    <property type="match status" value="1"/>
</dbReference>
<dbReference type="OrthoDB" id="2100128at2759"/>
<dbReference type="AlphaFoldDB" id="A0A8K0WMU9"/>
<organism evidence="2 3">
    <name type="scientific">Stachybotrys elegans</name>
    <dbReference type="NCBI Taxonomy" id="80388"/>
    <lineage>
        <taxon>Eukaryota</taxon>
        <taxon>Fungi</taxon>
        <taxon>Dikarya</taxon>
        <taxon>Ascomycota</taxon>
        <taxon>Pezizomycotina</taxon>
        <taxon>Sordariomycetes</taxon>
        <taxon>Hypocreomycetidae</taxon>
        <taxon>Hypocreales</taxon>
        <taxon>Stachybotryaceae</taxon>
        <taxon>Stachybotrys</taxon>
    </lineage>
</organism>
<feature type="domain" description="BTB" evidence="1">
    <location>
        <begin position="31"/>
        <end position="101"/>
    </location>
</feature>
<proteinExistence type="predicted"/>
<evidence type="ECO:0000313" key="2">
    <source>
        <dbReference type="EMBL" id="KAH7310415.1"/>
    </source>
</evidence>
<evidence type="ECO:0000259" key="1">
    <source>
        <dbReference type="PROSITE" id="PS50097"/>
    </source>
</evidence>
<dbReference type="CDD" id="cd18186">
    <property type="entry name" value="BTB_POZ_ZBTB_KLHL-like"/>
    <property type="match status" value="1"/>
</dbReference>
<evidence type="ECO:0000313" key="3">
    <source>
        <dbReference type="Proteomes" id="UP000813444"/>
    </source>
</evidence>
<dbReference type="EMBL" id="JAGPNK010000012">
    <property type="protein sequence ID" value="KAH7310415.1"/>
    <property type="molecule type" value="Genomic_DNA"/>
</dbReference>
<comment type="caution">
    <text evidence="2">The sequence shown here is derived from an EMBL/GenBank/DDBJ whole genome shotgun (WGS) entry which is preliminary data.</text>
</comment>